<dbReference type="InterPro" id="IPR051022">
    <property type="entry name" value="Notch_Cell-Fate_Det"/>
</dbReference>
<dbReference type="OMA" id="DATEMTI"/>
<dbReference type="InterPro" id="IPR000742">
    <property type="entry name" value="EGF"/>
</dbReference>
<dbReference type="PROSITE" id="PS01186">
    <property type="entry name" value="EGF_2"/>
    <property type="match status" value="3"/>
</dbReference>
<name>V3ZNM0_LOTGI</name>
<feature type="chain" id="PRO_5004716437" description="EGF-like domain-containing protein" evidence="5">
    <location>
        <begin position="22"/>
        <end position="478"/>
    </location>
</feature>
<dbReference type="CTD" id="20248053"/>
<dbReference type="PROSITE" id="PS50026">
    <property type="entry name" value="EGF_3"/>
    <property type="match status" value="3"/>
</dbReference>
<protein>
    <recommendedName>
        <fullName evidence="6">EGF-like domain-containing protein</fullName>
    </recommendedName>
</protein>
<evidence type="ECO:0000256" key="4">
    <source>
        <dbReference type="PROSITE-ProRule" id="PRU00076"/>
    </source>
</evidence>
<dbReference type="PANTHER" id="PTHR24049">
    <property type="entry name" value="CRUMBS FAMILY MEMBER"/>
    <property type="match status" value="1"/>
</dbReference>
<feature type="disulfide bond" evidence="4">
    <location>
        <begin position="214"/>
        <end position="223"/>
    </location>
</feature>
<evidence type="ECO:0000256" key="5">
    <source>
        <dbReference type="SAM" id="SignalP"/>
    </source>
</evidence>
<feature type="domain" description="EGF-like" evidence="6">
    <location>
        <begin position="182"/>
        <end position="224"/>
    </location>
</feature>
<dbReference type="RefSeq" id="XP_009065203.1">
    <property type="nucleotide sequence ID" value="XM_009066955.1"/>
</dbReference>
<keyword evidence="1 4" id="KW-0245">EGF-like domain</keyword>
<keyword evidence="3 4" id="KW-1015">Disulfide bond</keyword>
<dbReference type="GeneID" id="20248053"/>
<keyword evidence="2" id="KW-0677">Repeat</keyword>
<dbReference type="Proteomes" id="UP000030746">
    <property type="component" value="Unassembled WGS sequence"/>
</dbReference>
<evidence type="ECO:0000259" key="6">
    <source>
        <dbReference type="PROSITE" id="PS50026"/>
    </source>
</evidence>
<feature type="domain" description="EGF-like" evidence="6">
    <location>
        <begin position="119"/>
        <end position="156"/>
    </location>
</feature>
<dbReference type="SUPFAM" id="SSF57196">
    <property type="entry name" value="EGF/Laminin"/>
    <property type="match status" value="3"/>
</dbReference>
<sequence>MQLSKVSGVILSALLFCTIEAYTTPADYTNDDSNYEVTTDSVIDYCDSMNICQNNGTCSYYTHYYYGICYQCDCPYGYTGKYCGYSYESLVNPVVNLRYNHRESLAISNSFPPIPRDYRHNPCSFNPCLNGATCYSYRNGCYKCHCPYGYEGYNCEKPFHDVTTSDTNTTPDSNYEVTTDSVIDYCDSMNICQNNGTCSYYTHYYYGICYQCDCPYGYTGKYCGYSYGFNNYQTTSSGLTENIVQVSCENGYFDIEVDMELFRQHHPNVSSIYMYFGYCRVYSYNDYFSFGHYNLRSCGSTRKETWDKIIYSNTIYVMDDSVITRDGGSYLVQCKMEREAYGEGQCSVDSTTVIYNTTFGFKTFEFIKEKGEIDIVCRVFICTEDDNSYRCTRRCSGYRKRRSTDNDDKPISIYEGPFVFAADDEADTTTAIAVGTTAGVVAVVAFVAVTIKVVAPKVAVAAAGYSSVANAAPAVATV</sequence>
<dbReference type="CDD" id="cd00054">
    <property type="entry name" value="EGF_CA"/>
    <property type="match status" value="3"/>
</dbReference>
<dbReference type="HOGENOM" id="CLU_571471_0_0_1"/>
<dbReference type="KEGG" id="lgi:LOTGIDRAFT_229585"/>
<dbReference type="STRING" id="225164.V3ZNM0"/>
<dbReference type="Gene3D" id="2.60.40.3210">
    <property type="entry name" value="Zona pellucida, ZP-N domain"/>
    <property type="match status" value="1"/>
</dbReference>
<evidence type="ECO:0000256" key="1">
    <source>
        <dbReference type="ARBA" id="ARBA00022536"/>
    </source>
</evidence>
<comment type="caution">
    <text evidence="4">Lacks conserved residue(s) required for the propagation of feature annotation.</text>
</comment>
<evidence type="ECO:0000256" key="2">
    <source>
        <dbReference type="ARBA" id="ARBA00022737"/>
    </source>
</evidence>
<gene>
    <name evidence="7" type="ORF">LOTGIDRAFT_229585</name>
</gene>
<dbReference type="OrthoDB" id="10063988at2759"/>
<dbReference type="Gene3D" id="2.10.25.10">
    <property type="entry name" value="Laminin"/>
    <property type="match status" value="3"/>
</dbReference>
<dbReference type="PROSITE" id="PS00022">
    <property type="entry name" value="EGF_1"/>
    <property type="match status" value="3"/>
</dbReference>
<feature type="domain" description="EGF-like" evidence="6">
    <location>
        <begin position="42"/>
        <end position="84"/>
    </location>
</feature>
<feature type="disulfide bond" evidence="4">
    <location>
        <begin position="74"/>
        <end position="83"/>
    </location>
</feature>
<dbReference type="SMART" id="SM00181">
    <property type="entry name" value="EGF"/>
    <property type="match status" value="3"/>
</dbReference>
<evidence type="ECO:0000313" key="8">
    <source>
        <dbReference type="Proteomes" id="UP000030746"/>
    </source>
</evidence>
<dbReference type="PANTHER" id="PTHR24049:SF35">
    <property type="entry name" value="EGF-LIKE DOMAIN-CONTAINING PROTEIN"/>
    <property type="match status" value="1"/>
</dbReference>
<keyword evidence="5" id="KW-0732">Signal</keyword>
<proteinExistence type="predicted"/>
<dbReference type="EMBL" id="KB203566">
    <property type="protein sequence ID" value="ESO84075.1"/>
    <property type="molecule type" value="Genomic_DNA"/>
</dbReference>
<feature type="signal peptide" evidence="5">
    <location>
        <begin position="1"/>
        <end position="21"/>
    </location>
</feature>
<feature type="disulfide bond" evidence="4">
    <location>
        <begin position="146"/>
        <end position="155"/>
    </location>
</feature>
<keyword evidence="8" id="KW-1185">Reference proteome</keyword>
<evidence type="ECO:0000256" key="3">
    <source>
        <dbReference type="ARBA" id="ARBA00023157"/>
    </source>
</evidence>
<accession>V3ZNM0</accession>
<dbReference type="AlphaFoldDB" id="V3ZNM0"/>
<evidence type="ECO:0000313" key="7">
    <source>
        <dbReference type="EMBL" id="ESO84075.1"/>
    </source>
</evidence>
<reference evidence="7 8" key="1">
    <citation type="journal article" date="2013" name="Nature">
        <title>Insights into bilaterian evolution from three spiralian genomes.</title>
        <authorList>
            <person name="Simakov O."/>
            <person name="Marletaz F."/>
            <person name="Cho S.J."/>
            <person name="Edsinger-Gonzales E."/>
            <person name="Havlak P."/>
            <person name="Hellsten U."/>
            <person name="Kuo D.H."/>
            <person name="Larsson T."/>
            <person name="Lv J."/>
            <person name="Arendt D."/>
            <person name="Savage R."/>
            <person name="Osoegawa K."/>
            <person name="de Jong P."/>
            <person name="Grimwood J."/>
            <person name="Chapman J.A."/>
            <person name="Shapiro H."/>
            <person name="Aerts A."/>
            <person name="Otillar R.P."/>
            <person name="Terry A.Y."/>
            <person name="Boore J.L."/>
            <person name="Grigoriev I.V."/>
            <person name="Lindberg D.R."/>
            <person name="Seaver E.C."/>
            <person name="Weisblat D.A."/>
            <person name="Putnam N.H."/>
            <person name="Rokhsar D.S."/>
        </authorList>
    </citation>
    <scope>NUCLEOTIDE SEQUENCE [LARGE SCALE GENOMIC DNA]</scope>
</reference>
<organism evidence="7 8">
    <name type="scientific">Lottia gigantea</name>
    <name type="common">Giant owl limpet</name>
    <dbReference type="NCBI Taxonomy" id="225164"/>
    <lineage>
        <taxon>Eukaryota</taxon>
        <taxon>Metazoa</taxon>
        <taxon>Spiralia</taxon>
        <taxon>Lophotrochozoa</taxon>
        <taxon>Mollusca</taxon>
        <taxon>Gastropoda</taxon>
        <taxon>Patellogastropoda</taxon>
        <taxon>Lottioidea</taxon>
        <taxon>Lottiidae</taxon>
        <taxon>Lottia</taxon>
    </lineage>
</organism>